<dbReference type="RefSeq" id="XP_041154646.1">
    <property type="nucleotide sequence ID" value="XM_041296190.1"/>
</dbReference>
<dbReference type="OrthoDB" id="3050185at2759"/>
<proteinExistence type="predicted"/>
<protein>
    <submittedName>
        <fullName evidence="1">Uncharacterized protein</fullName>
    </submittedName>
</protein>
<evidence type="ECO:0000313" key="1">
    <source>
        <dbReference type="EMBL" id="KAG1787288.1"/>
    </source>
</evidence>
<dbReference type="GeneID" id="64589954"/>
<reference evidence="1" key="1">
    <citation type="journal article" date="2020" name="New Phytol.">
        <title>Comparative genomics reveals dynamic genome evolution in host specialist ectomycorrhizal fungi.</title>
        <authorList>
            <person name="Lofgren L.A."/>
            <person name="Nguyen N.H."/>
            <person name="Vilgalys R."/>
            <person name="Ruytinx J."/>
            <person name="Liao H.L."/>
            <person name="Branco S."/>
            <person name="Kuo A."/>
            <person name="LaButti K."/>
            <person name="Lipzen A."/>
            <person name="Andreopoulos W."/>
            <person name="Pangilinan J."/>
            <person name="Riley R."/>
            <person name="Hundley H."/>
            <person name="Na H."/>
            <person name="Barry K."/>
            <person name="Grigoriev I.V."/>
            <person name="Stajich J.E."/>
            <person name="Kennedy P.G."/>
        </authorList>
    </citation>
    <scope>NUCLEOTIDE SEQUENCE</scope>
    <source>
        <strain evidence="1">S12</strain>
    </source>
</reference>
<feature type="non-terminal residue" evidence="1">
    <location>
        <position position="1"/>
    </location>
</feature>
<gene>
    <name evidence="1" type="ORF">HD556DRAFT_1191871</name>
</gene>
<dbReference type="EMBL" id="JABBWE010000081">
    <property type="protein sequence ID" value="KAG1787288.1"/>
    <property type="molecule type" value="Genomic_DNA"/>
</dbReference>
<evidence type="ECO:0000313" key="2">
    <source>
        <dbReference type="Proteomes" id="UP000719766"/>
    </source>
</evidence>
<comment type="caution">
    <text evidence="1">The sequence shown here is derived from an EMBL/GenBank/DDBJ whole genome shotgun (WGS) entry which is preliminary data.</text>
</comment>
<sequence length="67" mass="8026">DHPKHLTHRQVVRSKGHHTLPNIIGPFFPRDDPGRREFYCASILTLLLPWRCIKEIRTDFETWEEAF</sequence>
<dbReference type="AlphaFoldDB" id="A0A9P7ADS9"/>
<name>A0A9P7ADS9_9AGAM</name>
<feature type="non-terminal residue" evidence="1">
    <location>
        <position position="67"/>
    </location>
</feature>
<keyword evidence="2" id="KW-1185">Reference proteome</keyword>
<accession>A0A9P7ADS9</accession>
<organism evidence="1 2">
    <name type="scientific">Suillus plorans</name>
    <dbReference type="NCBI Taxonomy" id="116603"/>
    <lineage>
        <taxon>Eukaryota</taxon>
        <taxon>Fungi</taxon>
        <taxon>Dikarya</taxon>
        <taxon>Basidiomycota</taxon>
        <taxon>Agaricomycotina</taxon>
        <taxon>Agaricomycetes</taxon>
        <taxon>Agaricomycetidae</taxon>
        <taxon>Boletales</taxon>
        <taxon>Suillineae</taxon>
        <taxon>Suillaceae</taxon>
        <taxon>Suillus</taxon>
    </lineage>
</organism>
<dbReference type="Proteomes" id="UP000719766">
    <property type="component" value="Unassembled WGS sequence"/>
</dbReference>